<feature type="non-terminal residue" evidence="7">
    <location>
        <position position="477"/>
    </location>
</feature>
<keyword evidence="8" id="KW-1185">Reference proteome</keyword>
<evidence type="ECO:0000256" key="2">
    <source>
        <dbReference type="ARBA" id="ARBA00010112"/>
    </source>
</evidence>
<feature type="compositionally biased region" description="Basic and acidic residues" evidence="5">
    <location>
        <begin position="458"/>
        <end position="468"/>
    </location>
</feature>
<evidence type="ECO:0008006" key="9">
    <source>
        <dbReference type="Google" id="ProtNLM"/>
    </source>
</evidence>
<dbReference type="InterPro" id="IPR019428">
    <property type="entry name" value="7TM_GPCR_serpentine_rcpt_Str"/>
</dbReference>
<feature type="transmembrane region" description="Helical" evidence="6">
    <location>
        <begin position="94"/>
        <end position="113"/>
    </location>
</feature>
<keyword evidence="6" id="KW-1133">Transmembrane helix</keyword>
<evidence type="ECO:0000256" key="4">
    <source>
        <dbReference type="ARBA" id="ARBA00022729"/>
    </source>
</evidence>
<comment type="similarity">
    <text evidence="2">Belongs to the nematode transthyretin-like family.</text>
</comment>
<dbReference type="InterPro" id="IPR019423">
    <property type="entry name" value="7TM_GPCR_serpentine_rcpt_Srj"/>
</dbReference>
<dbReference type="Gene3D" id="2.60.40.3330">
    <property type="match status" value="1"/>
</dbReference>
<feature type="transmembrane region" description="Helical" evidence="6">
    <location>
        <begin position="27"/>
        <end position="46"/>
    </location>
</feature>
<evidence type="ECO:0000256" key="3">
    <source>
        <dbReference type="ARBA" id="ARBA00022525"/>
    </source>
</evidence>
<dbReference type="InterPro" id="IPR038479">
    <property type="entry name" value="Transthyretin-like_sf"/>
</dbReference>
<dbReference type="Proteomes" id="UP001177023">
    <property type="component" value="Unassembled WGS sequence"/>
</dbReference>
<protein>
    <recommendedName>
        <fullName evidence="9">G protein-coupled receptor</fullName>
    </recommendedName>
</protein>
<keyword evidence="6" id="KW-0812">Transmembrane</keyword>
<reference evidence="7" key="1">
    <citation type="submission" date="2023-06" db="EMBL/GenBank/DDBJ databases">
        <authorList>
            <person name="Delattre M."/>
        </authorList>
    </citation>
    <scope>NUCLEOTIDE SEQUENCE</scope>
    <source>
        <strain evidence="7">AF72</strain>
    </source>
</reference>
<dbReference type="InterPro" id="IPR001534">
    <property type="entry name" value="Transthyretin-like"/>
</dbReference>
<proteinExistence type="inferred from homology"/>
<dbReference type="AlphaFoldDB" id="A0AA36DKP5"/>
<feature type="region of interest" description="Disordered" evidence="5">
    <location>
        <begin position="441"/>
        <end position="477"/>
    </location>
</feature>
<dbReference type="GO" id="GO:0005576">
    <property type="term" value="C:extracellular region"/>
    <property type="evidence" value="ECO:0007669"/>
    <property type="project" value="UniProtKB-SubCell"/>
</dbReference>
<feature type="transmembrane region" description="Helical" evidence="6">
    <location>
        <begin position="69"/>
        <end position="87"/>
    </location>
</feature>
<dbReference type="PANTHER" id="PTHR22943:SF248">
    <property type="entry name" value="SEVEN TM RECEPTOR"/>
    <property type="match status" value="1"/>
</dbReference>
<organism evidence="7 8">
    <name type="scientific">Mesorhabditis spiculigera</name>
    <dbReference type="NCBI Taxonomy" id="96644"/>
    <lineage>
        <taxon>Eukaryota</taxon>
        <taxon>Metazoa</taxon>
        <taxon>Ecdysozoa</taxon>
        <taxon>Nematoda</taxon>
        <taxon>Chromadorea</taxon>
        <taxon>Rhabditida</taxon>
        <taxon>Rhabditina</taxon>
        <taxon>Rhabditomorpha</taxon>
        <taxon>Rhabditoidea</taxon>
        <taxon>Rhabditidae</taxon>
        <taxon>Mesorhabditinae</taxon>
        <taxon>Mesorhabditis</taxon>
    </lineage>
</organism>
<feature type="transmembrane region" description="Helical" evidence="6">
    <location>
        <begin position="264"/>
        <end position="289"/>
    </location>
</feature>
<gene>
    <name evidence="7" type="ORF">MSPICULIGERA_LOCUS25775</name>
</gene>
<dbReference type="SUPFAM" id="SSF81321">
    <property type="entry name" value="Family A G protein-coupled receptor-like"/>
    <property type="match status" value="1"/>
</dbReference>
<sequence length="477" mass="53096">MSSILMNLLAIFLVYKHSHQNIGDYRYILFSFLIFNVFFSIVNSVADVEPRMASHSLILIGAVDIPDEGLSITLIYMSVFIFSELVIRPERTVIGALAVLLGALMLLSIWIVWFMTTSITTSDCVFREDSHNYTLVSTQPICSDFITMLQTSFDLRTASFVSIPFEIFTNSTTSDMEGYETNAKAVVLFVILIIFMLGSIAIVFSSNFFVLKKIRNSTVQATQRRISSELTRTLLGQALTPILLLQVPLLIASSATVIDNNFNWIYQVLYFSLAWFPTAQPLMLIIGVANYRKALIQLLHYVFGNVICRQPILVKPTASRSLNSHGGFSVAFGRIQRVTVDGEMLCNGKPYVGAIVSMMEKDVLMDDELKTKTSVDQGLFMIRGEEAEFGTIEPYLKIVHKCPGRGKKSKSPCGGTTIIDIPAKYINGPWFRPIIELSKNGKTTPAAKCPPKKAKPSPAKERLLKTNRIDGTFEGSS</sequence>
<keyword evidence="3" id="KW-0964">Secreted</keyword>
<evidence type="ECO:0000313" key="7">
    <source>
        <dbReference type="EMBL" id="CAJ0587821.1"/>
    </source>
</evidence>
<evidence type="ECO:0000256" key="1">
    <source>
        <dbReference type="ARBA" id="ARBA00004613"/>
    </source>
</evidence>
<keyword evidence="6" id="KW-0472">Membrane</keyword>
<dbReference type="Pfam" id="PF10319">
    <property type="entry name" value="7TM_GPCR_Srj"/>
    <property type="match status" value="1"/>
</dbReference>
<comment type="caution">
    <text evidence="7">The sequence shown here is derived from an EMBL/GenBank/DDBJ whole genome shotgun (WGS) entry which is preliminary data.</text>
</comment>
<dbReference type="EMBL" id="CATQJA010002710">
    <property type="protein sequence ID" value="CAJ0587821.1"/>
    <property type="molecule type" value="Genomic_DNA"/>
</dbReference>
<evidence type="ECO:0000256" key="6">
    <source>
        <dbReference type="SAM" id="Phobius"/>
    </source>
</evidence>
<dbReference type="GO" id="GO:0009986">
    <property type="term" value="C:cell surface"/>
    <property type="evidence" value="ECO:0007669"/>
    <property type="project" value="InterPro"/>
</dbReference>
<accession>A0AA36DKP5</accession>
<dbReference type="PANTHER" id="PTHR22943">
    <property type="entry name" value="7-TRANSMEMBRANE DOMAIN RECEPTOR C.ELEGANS"/>
    <property type="match status" value="1"/>
</dbReference>
<name>A0AA36DKP5_9BILA</name>
<keyword evidence="4" id="KW-0732">Signal</keyword>
<dbReference type="Pfam" id="PF01060">
    <property type="entry name" value="TTR-52"/>
    <property type="match status" value="1"/>
</dbReference>
<feature type="transmembrane region" description="Helical" evidence="6">
    <location>
        <begin position="185"/>
        <end position="210"/>
    </location>
</feature>
<feature type="transmembrane region" description="Helical" evidence="6">
    <location>
        <begin position="234"/>
        <end position="258"/>
    </location>
</feature>
<evidence type="ECO:0000256" key="5">
    <source>
        <dbReference type="SAM" id="MobiDB-lite"/>
    </source>
</evidence>
<evidence type="ECO:0000313" key="8">
    <source>
        <dbReference type="Proteomes" id="UP001177023"/>
    </source>
</evidence>
<comment type="subcellular location">
    <subcellularLocation>
        <location evidence="1">Secreted</location>
    </subcellularLocation>
</comment>
<dbReference type="Pfam" id="PF10326">
    <property type="entry name" value="7TM_GPCR_Str"/>
    <property type="match status" value="1"/>
</dbReference>